<dbReference type="AlphaFoldDB" id="A0A0E3ZGH3"/>
<organism evidence="1 2">
    <name type="scientific">Pontibacter korlensis</name>
    <dbReference type="NCBI Taxonomy" id="400092"/>
    <lineage>
        <taxon>Bacteria</taxon>
        <taxon>Pseudomonadati</taxon>
        <taxon>Bacteroidota</taxon>
        <taxon>Cytophagia</taxon>
        <taxon>Cytophagales</taxon>
        <taxon>Hymenobacteraceae</taxon>
        <taxon>Pontibacter</taxon>
    </lineage>
</organism>
<evidence type="ECO:0008006" key="3">
    <source>
        <dbReference type="Google" id="ProtNLM"/>
    </source>
</evidence>
<evidence type="ECO:0000313" key="2">
    <source>
        <dbReference type="Proteomes" id="UP000033109"/>
    </source>
</evidence>
<sequence>MKDLRRLVRVIEENGPSTNPLLNLQDADVLETKLYHLLKEDREYSEEEIARTLYGDSKQVSGYRMLKSRFRKKLINYLHFMEIPPSRQRTGYTSTYKCLTLLTEAQALLLFSEIKLSLKVFDQALAIANEFENTEMKIKALEGKRRVFQSLSNTNEYTICHNELIKLYEIQDYERKAVALYDQTMLLTRGKTSERAKIFSEYPEIIKDITSYWEKSGSSMIFSYLHILRIAYLEQAGRYTEIAEEVANAEKLVQAKKVNSKWFNKAYSAYINVYALLQSRQYNQGLTLAEKSLSHFQTYSANWYAYMENYVLLTLHSKKYVHTGKLLSEVTYGDFITKLPDIGLERWELYRRYLSFMLKFVSSDNKQAIPGAIVTQLPILSKDKSGFNLALLVLDVLEKLSEGIIDDLDVQAERVRKYTHKYLKGEKAERPRLFMRLLHLALTKVEPEVVREQAEKLFEKLQVTPLPGDAFTEVEVVPYEHLWELALQLLEQQQVRR</sequence>
<proteinExistence type="predicted"/>
<dbReference type="KEGG" id="pko:PKOR_15070"/>
<dbReference type="OrthoDB" id="1490648at2"/>
<dbReference type="Proteomes" id="UP000033109">
    <property type="component" value="Chromosome"/>
</dbReference>
<dbReference type="EMBL" id="CP009621">
    <property type="protein sequence ID" value="AKD04165.1"/>
    <property type="molecule type" value="Genomic_DNA"/>
</dbReference>
<keyword evidence="2" id="KW-1185">Reference proteome</keyword>
<protein>
    <recommendedName>
        <fullName evidence="3">MalT-like TPR region domain-containing protein</fullName>
    </recommendedName>
</protein>
<gene>
    <name evidence="1" type="ORF">PKOR_15070</name>
</gene>
<dbReference type="STRING" id="400092.PKOR_15070"/>
<accession>A0A0E3ZGH3</accession>
<dbReference type="PATRIC" id="fig|400092.3.peg.3285"/>
<dbReference type="HOGENOM" id="CLU_539427_0_0_10"/>
<evidence type="ECO:0000313" key="1">
    <source>
        <dbReference type="EMBL" id="AKD04165.1"/>
    </source>
</evidence>
<reference evidence="1 2" key="1">
    <citation type="journal article" date="2015" name="Sci. Rep.">
        <title>Unraveling adaptation of Pontibacter korlensis to radiation and infertility in desert through complete genome and comparative transcriptomic analysis.</title>
        <authorList>
            <person name="Dai J."/>
            <person name="Dai W."/>
            <person name="Qiu C."/>
            <person name="Yang Z."/>
            <person name="Zhang Y."/>
            <person name="Zhou M."/>
            <person name="Zhang L."/>
            <person name="Fang C."/>
            <person name="Gao Q."/>
            <person name="Yang Q."/>
            <person name="Li X."/>
            <person name="Wang Z."/>
            <person name="Wang Z."/>
            <person name="Jia Z."/>
            <person name="Chen X."/>
        </authorList>
    </citation>
    <scope>NUCLEOTIDE SEQUENCE [LARGE SCALE GENOMIC DNA]</scope>
    <source>
        <strain evidence="1 2">X14-1T</strain>
    </source>
</reference>
<dbReference type="RefSeq" id="WP_046311795.1">
    <property type="nucleotide sequence ID" value="NZ_CBCSCY010000073.1"/>
</dbReference>
<name>A0A0E3ZGH3_9BACT</name>